<dbReference type="InterPro" id="IPR035969">
    <property type="entry name" value="Rab-GAP_TBC_sf"/>
</dbReference>
<dbReference type="Pfam" id="PF00566">
    <property type="entry name" value="RabGAP-TBC"/>
    <property type="match status" value="1"/>
</dbReference>
<dbReference type="InterPro" id="IPR000195">
    <property type="entry name" value="Rab-GAP-TBC_dom"/>
</dbReference>
<dbReference type="eggNOG" id="KOG2197">
    <property type="taxonomic scope" value="Eukaryota"/>
</dbReference>
<dbReference type="SUPFAM" id="SSF47923">
    <property type="entry name" value="Ypt/Rab-GAP domain of gyp1p"/>
    <property type="match status" value="2"/>
</dbReference>
<dbReference type="KEGG" id="tva:4754262"/>
<dbReference type="Proteomes" id="UP000001542">
    <property type="component" value="Unassembled WGS sequence"/>
</dbReference>
<sequence>MISNLPQPLILAIFHDVETYVPGKAGSRGVFIIGRDNGNFFFKWAQYSEDRIRHEQLRVTSSPGSTRTSVMYRHQIYLQASQIQKLIVTPQPHCMDMLISTLHPPEMYQFQFKQNPMESCLQFLQVIAINSAIGGENDLSSDVWRTITHNNAQVFPSFSSLARVYIIPCEDGKFNVPFIQVSISNQSVPFVDEITKAQIATQFGIDGASFTNAPFTKADYDHIVGSSISFNDIRMQASRRGIDTDLRPLLWPQLLGVLPFAKEIESVLDQRVDEYKLVKYQWESMSSFQLTHRPELRSAYQTIRMDVKRTHLPEGSNEQAIKPMMENILKTYAIWNYDVRYTQGINDVVLPFLLVFYNSKLYTDDQVEALGFWCFASFAEKINSSLIEGSMDGVTNIDLQLVIELLGTHDPKVKEWIIKSDMQDMNFVVSSFMLAFKRSLDEPNLERAWDSAMCSDSPHTFIICFCAALIIFCYPAFSRIENCSTPQILPICDKIMRRQPIGSVVGVALEIESTAPRPEKRIVANEFYSMPNIETDFFNFISPSLPNLFS</sequence>
<keyword evidence="3" id="KW-1185">Reference proteome</keyword>
<dbReference type="InParanoid" id="A2FF31"/>
<reference evidence="2" key="1">
    <citation type="submission" date="2006-10" db="EMBL/GenBank/DDBJ databases">
        <authorList>
            <person name="Amadeo P."/>
            <person name="Zhao Q."/>
            <person name="Wortman J."/>
            <person name="Fraser-Liggett C."/>
            <person name="Carlton J."/>
        </authorList>
    </citation>
    <scope>NUCLEOTIDE SEQUENCE</scope>
    <source>
        <strain evidence="2">G3</strain>
    </source>
</reference>
<dbReference type="VEuPathDB" id="TrichDB:TVAGG3_0223130"/>
<name>A2FF31_TRIV3</name>
<dbReference type="STRING" id="5722.A2FF31"/>
<feature type="domain" description="Rab-GAP TBC" evidence="1">
    <location>
        <begin position="241"/>
        <end position="456"/>
    </location>
</feature>
<dbReference type="OrthoDB" id="10264062at2759"/>
<dbReference type="VEuPathDB" id="TrichDB:TVAG_277700"/>
<dbReference type="Gene3D" id="1.10.8.270">
    <property type="entry name" value="putative rabgap domain of human tbc1 domain family member 14 like domains"/>
    <property type="match status" value="1"/>
</dbReference>
<dbReference type="EMBL" id="DS113756">
    <property type="protein sequence ID" value="EAX96489.1"/>
    <property type="molecule type" value="Genomic_DNA"/>
</dbReference>
<organism evidence="2 3">
    <name type="scientific">Trichomonas vaginalis (strain ATCC PRA-98 / G3)</name>
    <dbReference type="NCBI Taxonomy" id="412133"/>
    <lineage>
        <taxon>Eukaryota</taxon>
        <taxon>Metamonada</taxon>
        <taxon>Parabasalia</taxon>
        <taxon>Trichomonadida</taxon>
        <taxon>Trichomonadidae</taxon>
        <taxon>Trichomonas</taxon>
    </lineage>
</organism>
<protein>
    <submittedName>
        <fullName evidence="2">TBC domain containing protein</fullName>
    </submittedName>
</protein>
<dbReference type="SMART" id="SM00164">
    <property type="entry name" value="TBC"/>
    <property type="match status" value="1"/>
</dbReference>
<dbReference type="FunFam" id="1.10.8.270:FF:000118">
    <property type="entry name" value="TBC domain containing protein"/>
    <property type="match status" value="1"/>
</dbReference>
<dbReference type="AlphaFoldDB" id="A2FF31"/>
<dbReference type="SMR" id="A2FF31"/>
<dbReference type="GO" id="GO:0005096">
    <property type="term" value="F:GTPase activator activity"/>
    <property type="evidence" value="ECO:0000318"/>
    <property type="project" value="GO_Central"/>
</dbReference>
<accession>A2FF31</accession>
<evidence type="ECO:0000313" key="3">
    <source>
        <dbReference type="Proteomes" id="UP000001542"/>
    </source>
</evidence>
<proteinExistence type="predicted"/>
<dbReference type="PANTHER" id="PTHR22957">
    <property type="entry name" value="TBC1 DOMAIN FAMILY MEMBER GTPASE-ACTIVATING PROTEIN"/>
    <property type="match status" value="1"/>
</dbReference>
<dbReference type="RefSeq" id="XP_001309419.1">
    <property type="nucleotide sequence ID" value="XM_001309418.1"/>
</dbReference>
<dbReference type="PANTHER" id="PTHR22957:SF661">
    <property type="entry name" value="GH16847P"/>
    <property type="match status" value="1"/>
</dbReference>
<dbReference type="Gene3D" id="1.10.472.80">
    <property type="entry name" value="Ypt/Rab-GAP domain of gyp1p, domain 3"/>
    <property type="match status" value="1"/>
</dbReference>
<dbReference type="PROSITE" id="PS50086">
    <property type="entry name" value="TBC_RABGAP"/>
    <property type="match status" value="1"/>
</dbReference>
<evidence type="ECO:0000259" key="1">
    <source>
        <dbReference type="PROSITE" id="PS50086"/>
    </source>
</evidence>
<evidence type="ECO:0000313" key="2">
    <source>
        <dbReference type="EMBL" id="EAX96489.1"/>
    </source>
</evidence>
<dbReference type="FunFam" id="1.10.472.80:FF:000120">
    <property type="entry name" value="TBC domain containing protein"/>
    <property type="match status" value="1"/>
</dbReference>
<reference evidence="2" key="2">
    <citation type="journal article" date="2007" name="Science">
        <title>Draft genome sequence of the sexually transmitted pathogen Trichomonas vaginalis.</title>
        <authorList>
            <person name="Carlton J.M."/>
            <person name="Hirt R.P."/>
            <person name="Silva J.C."/>
            <person name="Delcher A.L."/>
            <person name="Schatz M."/>
            <person name="Zhao Q."/>
            <person name="Wortman J.R."/>
            <person name="Bidwell S.L."/>
            <person name="Alsmark U.C.M."/>
            <person name="Besteiro S."/>
            <person name="Sicheritz-Ponten T."/>
            <person name="Noel C.J."/>
            <person name="Dacks J.B."/>
            <person name="Foster P.G."/>
            <person name="Simillion C."/>
            <person name="Van de Peer Y."/>
            <person name="Miranda-Saavedra D."/>
            <person name="Barton G.J."/>
            <person name="Westrop G.D."/>
            <person name="Mueller S."/>
            <person name="Dessi D."/>
            <person name="Fiori P.L."/>
            <person name="Ren Q."/>
            <person name="Paulsen I."/>
            <person name="Zhang H."/>
            <person name="Bastida-Corcuera F.D."/>
            <person name="Simoes-Barbosa A."/>
            <person name="Brown M.T."/>
            <person name="Hayes R.D."/>
            <person name="Mukherjee M."/>
            <person name="Okumura C.Y."/>
            <person name="Schneider R."/>
            <person name="Smith A.J."/>
            <person name="Vanacova S."/>
            <person name="Villalvazo M."/>
            <person name="Haas B.J."/>
            <person name="Pertea M."/>
            <person name="Feldblyum T.V."/>
            <person name="Utterback T.R."/>
            <person name="Shu C.L."/>
            <person name="Osoegawa K."/>
            <person name="de Jong P.J."/>
            <person name="Hrdy I."/>
            <person name="Horvathova L."/>
            <person name="Zubacova Z."/>
            <person name="Dolezal P."/>
            <person name="Malik S.B."/>
            <person name="Logsdon J.M. Jr."/>
            <person name="Henze K."/>
            <person name="Gupta A."/>
            <person name="Wang C.C."/>
            <person name="Dunne R.L."/>
            <person name="Upcroft J.A."/>
            <person name="Upcroft P."/>
            <person name="White O."/>
            <person name="Salzberg S.L."/>
            <person name="Tang P."/>
            <person name="Chiu C.-H."/>
            <person name="Lee Y.-S."/>
            <person name="Embley T.M."/>
            <person name="Coombs G.H."/>
            <person name="Mottram J.C."/>
            <person name="Tachezy J."/>
            <person name="Fraser-Liggett C.M."/>
            <person name="Johnson P.J."/>
        </authorList>
    </citation>
    <scope>NUCLEOTIDE SEQUENCE [LARGE SCALE GENOMIC DNA]</scope>
    <source>
        <strain evidence="2">G3</strain>
    </source>
</reference>
<gene>
    <name evidence="2" type="ORF">TVAG_277700</name>
</gene>